<keyword evidence="5 7" id="KW-0411">Iron-sulfur</keyword>
<dbReference type="InterPro" id="IPR058579">
    <property type="entry name" value="IspG_C"/>
</dbReference>
<feature type="binding site" evidence="7">
    <location>
        <position position="266"/>
    </location>
    <ligand>
        <name>[4Fe-4S] cluster</name>
        <dbReference type="ChEBI" id="CHEBI:49883"/>
    </ligand>
</feature>
<dbReference type="PATRIC" id="fig|755172.3.peg.1554"/>
<proteinExistence type="inferred from homology"/>
<dbReference type="PANTHER" id="PTHR30454:SF0">
    <property type="entry name" value="4-HYDROXY-3-METHYLBUT-2-EN-1-YL DIPHOSPHATE SYNTHASE (FERREDOXIN), CHLOROPLASTIC"/>
    <property type="match status" value="1"/>
</dbReference>
<dbReference type="GO" id="GO:0005506">
    <property type="term" value="F:iron ion binding"/>
    <property type="evidence" value="ECO:0007669"/>
    <property type="project" value="InterPro"/>
</dbReference>
<evidence type="ECO:0000313" key="10">
    <source>
        <dbReference type="EMBL" id="KXB65086.1"/>
    </source>
</evidence>
<feature type="binding site" evidence="7">
    <location>
        <position position="263"/>
    </location>
    <ligand>
        <name>[4Fe-4S] cluster</name>
        <dbReference type="ChEBI" id="CHEBI:49883"/>
    </ligand>
</feature>
<comment type="catalytic activity">
    <reaction evidence="7">
        <text>(2E)-4-hydroxy-3-methylbut-2-enyl diphosphate + oxidized [flavodoxin] + H2O + 2 H(+) = 2-C-methyl-D-erythritol 2,4-cyclic diphosphate + reduced [flavodoxin]</text>
        <dbReference type="Rhea" id="RHEA:43604"/>
        <dbReference type="Rhea" id="RHEA-COMP:10622"/>
        <dbReference type="Rhea" id="RHEA-COMP:10623"/>
        <dbReference type="ChEBI" id="CHEBI:15377"/>
        <dbReference type="ChEBI" id="CHEBI:15378"/>
        <dbReference type="ChEBI" id="CHEBI:57618"/>
        <dbReference type="ChEBI" id="CHEBI:58210"/>
        <dbReference type="ChEBI" id="CHEBI:58483"/>
        <dbReference type="ChEBI" id="CHEBI:128753"/>
        <dbReference type="EC" id="1.17.7.3"/>
    </reaction>
</comment>
<dbReference type="Pfam" id="PF26540">
    <property type="entry name" value="GcpE_C"/>
    <property type="match status" value="1"/>
</dbReference>
<feature type="binding site" evidence="7">
    <location>
        <position position="305"/>
    </location>
    <ligand>
        <name>[4Fe-4S] cluster</name>
        <dbReference type="ChEBI" id="CHEBI:49883"/>
    </ligand>
</feature>
<feature type="domain" description="IspG TIM-barrel" evidence="8">
    <location>
        <begin position="5"/>
        <end position="244"/>
    </location>
</feature>
<dbReference type="Proteomes" id="UP000070442">
    <property type="component" value="Unassembled WGS sequence"/>
</dbReference>
<dbReference type="InterPro" id="IPR016425">
    <property type="entry name" value="IspG_bac"/>
</dbReference>
<evidence type="ECO:0000256" key="6">
    <source>
        <dbReference type="ARBA" id="ARBA00023229"/>
    </source>
</evidence>
<keyword evidence="4 7" id="KW-0408">Iron</keyword>
<dbReference type="NCBIfam" id="NF001540">
    <property type="entry name" value="PRK00366.1"/>
    <property type="match status" value="1"/>
</dbReference>
<dbReference type="SUPFAM" id="SSF51717">
    <property type="entry name" value="Dihydropteroate synthetase-like"/>
    <property type="match status" value="1"/>
</dbReference>
<dbReference type="InterPro" id="IPR045854">
    <property type="entry name" value="NO2/SO3_Rdtase_4Fe4S_sf"/>
</dbReference>
<dbReference type="GO" id="GO:0141197">
    <property type="term" value="F:4-hydroxy-3-methylbut-2-enyl-diphosphate synthase activity (flavodoxin)"/>
    <property type="evidence" value="ECO:0007669"/>
    <property type="project" value="UniProtKB-EC"/>
</dbReference>
<sequence length="352" mass="37803">MATYTRQIAVGNVLIGGGAPVSIQSMTNTKTKDIRGTIAQVKSLETAGCDIIRMAINDEEDAKALDTIIPSISIPIIADIQFDYRLALYAIEHHVHGLRLNPGNIGEKWKVKEVAEAAKSEGISIRVGVNSGSVKQEFIEKMDGVNPDSIVASALEQVNILESFGLNAIKVSLKSSSVRQSVESYRAFKKVSDYPLHLGITEAGSKMNGIVKSSVGIGSLLLDDIGDTIRVSLTGDPVDEVLCAKSILKSIGLRNEGIDFVSCPTCGRTEIDLISIAEEAEKRLANVNFQGKIAIMGCRVNGPGEAKEADYGITGGNGRGVIFKKGEIVRSVSEEDLLDELIDLIERDQCEE</sequence>
<dbReference type="PANTHER" id="PTHR30454">
    <property type="entry name" value="4-HYDROXY-3-METHYLBUT-2-EN-1-YL DIPHOSPHATE SYNTHASE"/>
    <property type="match status" value="1"/>
</dbReference>
<keyword evidence="1 7" id="KW-0004">4Fe-4S</keyword>
<evidence type="ECO:0000256" key="1">
    <source>
        <dbReference type="ARBA" id="ARBA00022485"/>
    </source>
</evidence>
<organism evidence="10 11">
    <name type="scientific">Aedoeadaptatus coxii</name>
    <dbReference type="NCBI Taxonomy" id="755172"/>
    <lineage>
        <taxon>Bacteria</taxon>
        <taxon>Bacillati</taxon>
        <taxon>Bacillota</taxon>
        <taxon>Tissierellia</taxon>
        <taxon>Tissierellales</taxon>
        <taxon>Peptoniphilaceae</taxon>
        <taxon>Aedoeadaptatus</taxon>
    </lineage>
</organism>
<protein>
    <recommendedName>
        <fullName evidence="7">4-hydroxy-3-methylbut-2-en-1-yl diphosphate synthase (flavodoxin)</fullName>
        <ecNumber evidence="7">1.17.7.3</ecNumber>
    </recommendedName>
    <alternativeName>
        <fullName evidence="7">1-hydroxy-2-methyl-2-(E)-butenyl 4-diphosphate synthase</fullName>
    </alternativeName>
</protein>
<dbReference type="Pfam" id="PF04551">
    <property type="entry name" value="GcpE"/>
    <property type="match status" value="1"/>
</dbReference>
<dbReference type="Gene3D" id="3.30.413.10">
    <property type="entry name" value="Sulfite Reductase Hemoprotein, domain 1"/>
    <property type="match status" value="1"/>
</dbReference>
<dbReference type="GO" id="GO:0016114">
    <property type="term" value="P:terpenoid biosynthetic process"/>
    <property type="evidence" value="ECO:0007669"/>
    <property type="project" value="InterPro"/>
</dbReference>
<dbReference type="InterPro" id="IPR058578">
    <property type="entry name" value="IspG_TIM"/>
</dbReference>
<dbReference type="UniPathway" id="UPA00056">
    <property type="reaction ID" value="UER00096"/>
</dbReference>
<keyword evidence="2 7" id="KW-0479">Metal-binding</keyword>
<evidence type="ECO:0000256" key="7">
    <source>
        <dbReference type="HAMAP-Rule" id="MF_00159"/>
    </source>
</evidence>
<dbReference type="NCBIfam" id="TIGR00612">
    <property type="entry name" value="ispG_gcpE"/>
    <property type="match status" value="1"/>
</dbReference>
<comment type="function">
    <text evidence="7">Converts 2C-methyl-D-erythritol 2,4-cyclodiphosphate (ME-2,4cPP) into 1-hydroxy-2-methyl-2-(E)-butenyl 4-diphosphate.</text>
</comment>
<keyword evidence="3 7" id="KW-0560">Oxidoreductase</keyword>
<evidence type="ECO:0000256" key="3">
    <source>
        <dbReference type="ARBA" id="ARBA00023002"/>
    </source>
</evidence>
<dbReference type="Gene3D" id="3.20.20.20">
    <property type="entry name" value="Dihydropteroate synthase-like"/>
    <property type="match status" value="1"/>
</dbReference>
<evidence type="ECO:0000259" key="8">
    <source>
        <dbReference type="Pfam" id="PF04551"/>
    </source>
</evidence>
<evidence type="ECO:0000259" key="9">
    <source>
        <dbReference type="Pfam" id="PF26540"/>
    </source>
</evidence>
<dbReference type="GO" id="GO:0051539">
    <property type="term" value="F:4 iron, 4 sulfur cluster binding"/>
    <property type="evidence" value="ECO:0007669"/>
    <property type="project" value="UniProtKB-UniRule"/>
</dbReference>
<evidence type="ECO:0000256" key="2">
    <source>
        <dbReference type="ARBA" id="ARBA00022723"/>
    </source>
</evidence>
<feature type="binding site" evidence="7">
    <location>
        <position position="298"/>
    </location>
    <ligand>
        <name>[4Fe-4S] cluster</name>
        <dbReference type="ChEBI" id="CHEBI:49883"/>
    </ligand>
</feature>
<gene>
    <name evidence="7" type="primary">ispG</name>
    <name evidence="10" type="ORF">HMPREF1863_01594</name>
</gene>
<reference evidence="11" key="1">
    <citation type="submission" date="2016-01" db="EMBL/GenBank/DDBJ databases">
        <authorList>
            <person name="Mitreva M."/>
            <person name="Pepin K.H."/>
            <person name="Mihindukulasuriya K.A."/>
            <person name="Fulton R."/>
            <person name="Fronick C."/>
            <person name="O'Laughlin M."/>
            <person name="Miner T."/>
            <person name="Herter B."/>
            <person name="Rosa B.A."/>
            <person name="Cordes M."/>
            <person name="Tomlinson C."/>
            <person name="Wollam A."/>
            <person name="Palsikar V.B."/>
            <person name="Mardis E.R."/>
            <person name="Wilson R.K."/>
        </authorList>
    </citation>
    <scope>NUCLEOTIDE SEQUENCE [LARGE SCALE GENOMIC DNA]</scope>
    <source>
        <strain evidence="11">DNF00729</strain>
    </source>
</reference>
<dbReference type="RefSeq" id="WP_068369329.1">
    <property type="nucleotide sequence ID" value="NZ_CALTYF010000004.1"/>
</dbReference>
<dbReference type="InterPro" id="IPR004588">
    <property type="entry name" value="IspG_bac-typ"/>
</dbReference>
<dbReference type="EMBL" id="LSDG01000045">
    <property type="protein sequence ID" value="KXB65086.1"/>
    <property type="molecule type" value="Genomic_DNA"/>
</dbReference>
<dbReference type="PIRSF" id="PIRSF004640">
    <property type="entry name" value="IspG"/>
    <property type="match status" value="1"/>
</dbReference>
<evidence type="ECO:0000313" key="11">
    <source>
        <dbReference type="Proteomes" id="UP000070442"/>
    </source>
</evidence>
<dbReference type="OrthoDB" id="9803214at2"/>
<dbReference type="InterPro" id="IPR011005">
    <property type="entry name" value="Dihydropteroate_synth-like_sf"/>
</dbReference>
<name>A0A134ABK2_9FIRM</name>
<dbReference type="GO" id="GO:0019288">
    <property type="term" value="P:isopentenyl diphosphate biosynthetic process, methylerythritol 4-phosphate pathway"/>
    <property type="evidence" value="ECO:0007669"/>
    <property type="project" value="UniProtKB-UniRule"/>
</dbReference>
<comment type="cofactor">
    <cofactor evidence="7">
        <name>[4Fe-4S] cluster</name>
        <dbReference type="ChEBI" id="CHEBI:49883"/>
    </cofactor>
    <text evidence="7">Binds 1 [4Fe-4S] cluster.</text>
</comment>
<dbReference type="GO" id="GO:0046429">
    <property type="term" value="F:4-hydroxy-3-methylbut-2-en-1-yl diphosphate synthase activity (ferredoxin)"/>
    <property type="evidence" value="ECO:0007669"/>
    <property type="project" value="UniProtKB-UniRule"/>
</dbReference>
<comment type="pathway">
    <text evidence="7">Isoprenoid biosynthesis; isopentenyl diphosphate biosynthesis via DXP pathway; isopentenyl diphosphate from 1-deoxy-D-xylulose 5-phosphate: step 5/6.</text>
</comment>
<feature type="domain" description="IspG C-terminal" evidence="9">
    <location>
        <begin position="260"/>
        <end position="346"/>
    </location>
</feature>
<dbReference type="EC" id="1.17.7.3" evidence="7"/>
<evidence type="ECO:0000256" key="5">
    <source>
        <dbReference type="ARBA" id="ARBA00023014"/>
    </source>
</evidence>
<dbReference type="HAMAP" id="MF_00159">
    <property type="entry name" value="IspG"/>
    <property type="match status" value="1"/>
</dbReference>
<dbReference type="SUPFAM" id="SSF56014">
    <property type="entry name" value="Nitrite and sulphite reductase 4Fe-4S domain-like"/>
    <property type="match status" value="1"/>
</dbReference>
<keyword evidence="6 7" id="KW-0414">Isoprene biosynthesis</keyword>
<comment type="caution">
    <text evidence="10">The sequence shown here is derived from an EMBL/GenBank/DDBJ whole genome shotgun (WGS) entry which is preliminary data.</text>
</comment>
<keyword evidence="11" id="KW-1185">Reference proteome</keyword>
<comment type="similarity">
    <text evidence="7">Belongs to the IspG family.</text>
</comment>
<dbReference type="FunFam" id="3.20.20.20:FF:000001">
    <property type="entry name" value="4-hydroxy-3-methylbut-2-en-1-yl diphosphate synthase (flavodoxin)"/>
    <property type="match status" value="1"/>
</dbReference>
<dbReference type="STRING" id="755172.HMPREF1863_01594"/>
<accession>A0A134ABK2</accession>
<evidence type="ECO:0000256" key="4">
    <source>
        <dbReference type="ARBA" id="ARBA00023004"/>
    </source>
</evidence>
<dbReference type="AlphaFoldDB" id="A0A134ABK2"/>